<comment type="similarity">
    <text evidence="3">Belongs to the DNA2/NAM7 helicase family. SDE3 subfamily.</text>
</comment>
<dbReference type="GO" id="GO:0003678">
    <property type="term" value="F:DNA helicase activity"/>
    <property type="evidence" value="ECO:0007669"/>
    <property type="project" value="UniProtKB-EC"/>
</dbReference>
<dbReference type="GO" id="GO:0005634">
    <property type="term" value="C:nucleus"/>
    <property type="evidence" value="ECO:0007669"/>
    <property type="project" value="UniProtKB-SubCell"/>
</dbReference>
<dbReference type="GO" id="GO:0005737">
    <property type="term" value="C:cytoplasm"/>
    <property type="evidence" value="ECO:0007669"/>
    <property type="project" value="UniProtKB-SubCell"/>
</dbReference>
<dbReference type="CDD" id="cd18038">
    <property type="entry name" value="DEXXQc_Helz-like"/>
    <property type="match status" value="1"/>
</dbReference>
<dbReference type="Pfam" id="PF13087">
    <property type="entry name" value="AAA_12"/>
    <property type="match status" value="1"/>
</dbReference>
<evidence type="ECO:0000256" key="6">
    <source>
        <dbReference type="ARBA" id="ARBA00022490"/>
    </source>
</evidence>
<evidence type="ECO:0000256" key="14">
    <source>
        <dbReference type="ARBA" id="ARBA00024953"/>
    </source>
</evidence>
<dbReference type="FunFam" id="3.60.20.10:FF:000008">
    <property type="entry name" value="Proteasome subunit beta type-4"/>
    <property type="match status" value="1"/>
</dbReference>
<keyword evidence="7" id="KW-0547">Nucleotide-binding</keyword>
<sequence length="1047" mass="118305">MESVFGLVGKDFAIVAADTSAVHSILVHKTNEDKIMVLDSHKLMGASGETGDRAQFTEYIQKNVSLYQFRNGIPLTTAAAANFTRGELATALRKNPYMVNIILAGYDKETGPSLYYIDYIASLHKLDKAAFGYGSYFALSMMDRHYRRDMTVEEAIELVDKCIMEIRSRLVIAPPNFLIKIVDKDGAREFAWQLLESFLQSLMGTVRDKSDDEYSVIGDKGDIGFIDFENCKSICSYNPSEESEIVNISVPFPLVKGKPQSGFVGETLFDSVTIKNITGEPLDLWSVSIYDSKPENSFTISIMEPPTVKSDVQYIQDFVESFSLEDRVLRTDQDLTIWLSCKPKEIGLHSAAVHFSVGDETIERLVFVLAEDKISQSLSSSKPYRRSRKKKQDVVNVHAADAAYVVGRRPSRGSNRGFKYHLPDYPIPAQIRDMVNNQQIPDVVHEGLTETKYGPFFKSLLAMEEIKGKGTSSCLEVPGLAEKRPSLVNGDYIFVKLATEDESSNAAYQGYIHRVEAEEIYLKFDAKFHNSHRDSDLYNVQFTYNRTGMRRLYQAVEAAESLDRKFLFPSLKSKMRLAQHKPLVPMSCNLNEEQMSAVEIILACKGGFPYLIHGPPGTGKTMTLIEAILQIYNKKRNARILVCAPSNSAADHILERLISEKPAKIQKNEIFRLNAYTRPFEDVNPSYIEFCCVEDSIFQCPSRWDLVQYRIIISTYTSASLLYAEGIRRGHFSYFFLDEAGQASEPETMVPLSHLYSEDTVVVLAGDPMQLGPVVFSRDAESFGLGTSYLERLFDCELYSGGNENYMTKLAFKVVMKGKEVILRGSTELRLARQQVSKIRGALENIGKPNIKVGSVEQFQGQERQVIIISTVRSTVKHNEFDRVHYLGFLSNPRRFNVAITRARSLLVVIGNPHILCKDSNWNNLLWYCVENGSYKGCFLPEREVFVLEEPAGTEHTEAPYLGYEVENVCQPSNGEWDEEGDNWQPSETQWGEEADNWKPSEDQWGDEGNWKPSEGQWGQEEHQSQPSGIPQAEPEDHFVPSDVPWE</sequence>
<dbReference type="InterPro" id="IPR029055">
    <property type="entry name" value="Ntn_hydrolases_N"/>
</dbReference>
<dbReference type="GO" id="GO:0031047">
    <property type="term" value="P:regulatory ncRNA-mediated gene silencing"/>
    <property type="evidence" value="ECO:0007669"/>
    <property type="project" value="UniProtKB-KW"/>
</dbReference>
<keyword evidence="12" id="KW-0943">RNA-mediated gene silencing</keyword>
<evidence type="ECO:0000256" key="15">
    <source>
        <dbReference type="ARBA" id="ARBA00047984"/>
    </source>
</evidence>
<organism evidence="20">
    <name type="scientific">Sesamum latifolium</name>
    <dbReference type="NCBI Taxonomy" id="2727402"/>
    <lineage>
        <taxon>Eukaryota</taxon>
        <taxon>Viridiplantae</taxon>
        <taxon>Streptophyta</taxon>
        <taxon>Embryophyta</taxon>
        <taxon>Tracheophyta</taxon>
        <taxon>Spermatophyta</taxon>
        <taxon>Magnoliopsida</taxon>
        <taxon>eudicotyledons</taxon>
        <taxon>Gunneridae</taxon>
        <taxon>Pentapetalae</taxon>
        <taxon>asterids</taxon>
        <taxon>lamiids</taxon>
        <taxon>Lamiales</taxon>
        <taxon>Pedaliaceae</taxon>
        <taxon>Sesamum</taxon>
    </lineage>
</organism>
<keyword evidence="8" id="KW-0378">Hydrolase</keyword>
<proteinExistence type="inferred from homology"/>
<evidence type="ECO:0000256" key="4">
    <source>
        <dbReference type="ARBA" id="ARBA00011517"/>
    </source>
</evidence>
<dbReference type="GO" id="GO:0005839">
    <property type="term" value="C:proteasome core complex"/>
    <property type="evidence" value="ECO:0007669"/>
    <property type="project" value="InterPro"/>
</dbReference>
<dbReference type="InterPro" id="IPR027417">
    <property type="entry name" value="P-loop_NTPase"/>
</dbReference>
<comment type="subcellular location">
    <subcellularLocation>
        <location evidence="2">Cytoplasm</location>
    </subcellularLocation>
    <subcellularLocation>
        <location evidence="1">Nucleus</location>
    </subcellularLocation>
</comment>
<dbReference type="PANTHER" id="PTHR45418">
    <property type="entry name" value="CANCER/TESTIS ANTIGEN 55"/>
    <property type="match status" value="1"/>
</dbReference>
<comment type="catalytic activity">
    <reaction evidence="16">
        <text>ATP + H2O = ADP + phosphate + H(+)</text>
        <dbReference type="Rhea" id="RHEA:13065"/>
        <dbReference type="ChEBI" id="CHEBI:15377"/>
        <dbReference type="ChEBI" id="CHEBI:15378"/>
        <dbReference type="ChEBI" id="CHEBI:30616"/>
        <dbReference type="ChEBI" id="CHEBI:43474"/>
        <dbReference type="ChEBI" id="CHEBI:456216"/>
        <dbReference type="EC" id="3.6.4.12"/>
    </reaction>
    <physiologicalReaction direction="left-to-right" evidence="16">
        <dbReference type="Rhea" id="RHEA:13066"/>
    </physiologicalReaction>
</comment>
<dbReference type="PROSITE" id="PS00854">
    <property type="entry name" value="PROTEASOME_BETA_1"/>
    <property type="match status" value="1"/>
</dbReference>
<comment type="function">
    <text evidence="14">Non-catalytic component of the proteasome, a multicatalytic proteinase complex which is characterized by its ability to cleave peptides with Arg, Phe, Tyr, Leu, and Glu adjacent to the leaving group at neutral or slightly basic pH. The proteasome has an ATP-dependent proteolytic activity.</text>
</comment>
<dbReference type="CDD" id="cd03758">
    <property type="entry name" value="proteasome_beta_type_2"/>
    <property type="match status" value="1"/>
</dbReference>
<comment type="catalytic activity">
    <reaction evidence="15">
        <text>ATP + H2O = ADP + phosphate + H(+)</text>
        <dbReference type="Rhea" id="RHEA:13065"/>
        <dbReference type="ChEBI" id="CHEBI:15377"/>
        <dbReference type="ChEBI" id="CHEBI:15378"/>
        <dbReference type="ChEBI" id="CHEBI:30616"/>
        <dbReference type="ChEBI" id="CHEBI:43474"/>
        <dbReference type="ChEBI" id="CHEBI:456216"/>
        <dbReference type="EC" id="3.6.4.13"/>
    </reaction>
</comment>
<dbReference type="SMART" id="SM00487">
    <property type="entry name" value="DEXDc"/>
    <property type="match status" value="1"/>
</dbReference>
<evidence type="ECO:0000313" key="20">
    <source>
        <dbReference type="EMBL" id="KAL0457179.1"/>
    </source>
</evidence>
<evidence type="ECO:0000256" key="18">
    <source>
        <dbReference type="SAM" id="MobiDB-lite"/>
    </source>
</evidence>
<keyword evidence="6" id="KW-0963">Cytoplasm</keyword>
<evidence type="ECO:0000256" key="2">
    <source>
        <dbReference type="ARBA" id="ARBA00004496"/>
    </source>
</evidence>
<dbReference type="PANTHER" id="PTHR45418:SF1">
    <property type="entry name" value="CANCER_TESTIS ANTIGEN 55"/>
    <property type="match status" value="1"/>
</dbReference>
<evidence type="ECO:0000256" key="9">
    <source>
        <dbReference type="ARBA" id="ARBA00022806"/>
    </source>
</evidence>
<name>A0AAW2XTE1_9LAMI</name>
<gene>
    <name evidence="20" type="ORF">Slati_1057100</name>
</gene>
<dbReference type="GO" id="GO:0005524">
    <property type="term" value="F:ATP binding"/>
    <property type="evidence" value="ECO:0007669"/>
    <property type="project" value="UniProtKB-KW"/>
</dbReference>
<evidence type="ECO:0000256" key="3">
    <source>
        <dbReference type="ARBA" id="ARBA00005601"/>
    </source>
</evidence>
<keyword evidence="9 20" id="KW-0347">Helicase</keyword>
<evidence type="ECO:0000256" key="7">
    <source>
        <dbReference type="ARBA" id="ARBA00022741"/>
    </source>
</evidence>
<dbReference type="InterPro" id="IPR049080">
    <property type="entry name" value="MOV-10-like_beta-barrel"/>
</dbReference>
<dbReference type="Gene3D" id="3.40.50.300">
    <property type="entry name" value="P-loop containing nucleotide triphosphate hydrolases"/>
    <property type="match status" value="2"/>
</dbReference>
<keyword evidence="13" id="KW-0539">Nucleus</keyword>
<reference evidence="20" key="2">
    <citation type="journal article" date="2024" name="Plant">
        <title>Genomic evolution and insights into agronomic trait innovations of Sesamum species.</title>
        <authorList>
            <person name="Miao H."/>
            <person name="Wang L."/>
            <person name="Qu L."/>
            <person name="Liu H."/>
            <person name="Sun Y."/>
            <person name="Le M."/>
            <person name="Wang Q."/>
            <person name="Wei S."/>
            <person name="Zheng Y."/>
            <person name="Lin W."/>
            <person name="Duan Y."/>
            <person name="Cao H."/>
            <person name="Xiong S."/>
            <person name="Wang X."/>
            <person name="Wei L."/>
            <person name="Li C."/>
            <person name="Ma Q."/>
            <person name="Ju M."/>
            <person name="Zhao R."/>
            <person name="Li G."/>
            <person name="Mu C."/>
            <person name="Tian Q."/>
            <person name="Mei H."/>
            <person name="Zhang T."/>
            <person name="Gao T."/>
            <person name="Zhang H."/>
        </authorList>
    </citation>
    <scope>NUCLEOTIDE SEQUENCE</scope>
    <source>
        <strain evidence="20">KEN1</strain>
    </source>
</reference>
<evidence type="ECO:0000256" key="17">
    <source>
        <dbReference type="ARBA" id="ARBA00075920"/>
    </source>
</evidence>
<dbReference type="PROSITE" id="PS51476">
    <property type="entry name" value="PROTEASOME_BETA_2"/>
    <property type="match status" value="1"/>
</dbReference>
<dbReference type="GO" id="GO:0016787">
    <property type="term" value="F:hydrolase activity"/>
    <property type="evidence" value="ECO:0007669"/>
    <property type="project" value="UniProtKB-KW"/>
</dbReference>
<reference evidence="20" key="1">
    <citation type="submission" date="2020-06" db="EMBL/GenBank/DDBJ databases">
        <authorList>
            <person name="Li T."/>
            <person name="Hu X."/>
            <person name="Zhang T."/>
            <person name="Song X."/>
            <person name="Zhang H."/>
            <person name="Dai N."/>
            <person name="Sheng W."/>
            <person name="Hou X."/>
            <person name="Wei L."/>
        </authorList>
    </citation>
    <scope>NUCLEOTIDE SEQUENCE</scope>
    <source>
        <strain evidence="20">KEN1</strain>
        <tissue evidence="20">Leaf</tissue>
    </source>
</reference>
<dbReference type="InterPro" id="IPR016050">
    <property type="entry name" value="Proteasome_bsu_CS"/>
</dbReference>
<feature type="region of interest" description="Disordered" evidence="18">
    <location>
        <begin position="973"/>
        <end position="1047"/>
    </location>
</feature>
<evidence type="ECO:0000259" key="19">
    <source>
        <dbReference type="SMART" id="SM00487"/>
    </source>
</evidence>
<dbReference type="SUPFAM" id="SSF52540">
    <property type="entry name" value="P-loop containing nucleoside triphosphate hydrolases"/>
    <property type="match status" value="1"/>
</dbReference>
<dbReference type="InterPro" id="IPR041677">
    <property type="entry name" value="DNA2/NAM7_AAA_11"/>
</dbReference>
<dbReference type="EC" id="3.6.4.13" evidence="5"/>
<dbReference type="GO" id="GO:0010498">
    <property type="term" value="P:proteasomal protein catabolic process"/>
    <property type="evidence" value="ECO:0007669"/>
    <property type="project" value="InterPro"/>
</dbReference>
<evidence type="ECO:0000256" key="8">
    <source>
        <dbReference type="ARBA" id="ARBA00022801"/>
    </source>
</evidence>
<accession>A0AAW2XTE1</accession>
<dbReference type="InterPro" id="IPR035206">
    <property type="entry name" value="Proteasome_beta2"/>
</dbReference>
<dbReference type="Pfam" id="PF13086">
    <property type="entry name" value="AAA_11"/>
    <property type="match status" value="2"/>
</dbReference>
<comment type="caution">
    <text evidence="20">The sequence shown here is derived from an EMBL/GenBank/DDBJ whole genome shotgun (WGS) entry which is preliminary data.</text>
</comment>
<dbReference type="GO" id="GO:0003723">
    <property type="term" value="F:RNA binding"/>
    <property type="evidence" value="ECO:0007669"/>
    <property type="project" value="InterPro"/>
</dbReference>
<protein>
    <recommendedName>
        <fullName evidence="5">RNA helicase</fullName>
        <ecNumber evidence="5">3.6.4.13</ecNumber>
    </recommendedName>
    <alternativeName>
        <fullName evidence="17">Proteasome subunit beta type-4</fullName>
    </alternativeName>
</protein>
<dbReference type="AlphaFoldDB" id="A0AAW2XTE1"/>
<evidence type="ECO:0000256" key="11">
    <source>
        <dbReference type="ARBA" id="ARBA00022942"/>
    </source>
</evidence>
<keyword evidence="11" id="KW-0647">Proteasome</keyword>
<evidence type="ECO:0000256" key="5">
    <source>
        <dbReference type="ARBA" id="ARBA00012552"/>
    </source>
</evidence>
<keyword evidence="10" id="KW-0067">ATP-binding</keyword>
<dbReference type="Pfam" id="PF21634">
    <property type="entry name" value="MOV-10_beta-barrel"/>
    <property type="match status" value="1"/>
</dbReference>
<dbReference type="GO" id="GO:0032574">
    <property type="term" value="F:5'-3' RNA helicase activity"/>
    <property type="evidence" value="ECO:0007669"/>
    <property type="project" value="InterPro"/>
</dbReference>
<dbReference type="Gene3D" id="3.60.20.10">
    <property type="entry name" value="Glutamine Phosphoribosylpyrophosphate, subunit 1, domain 1"/>
    <property type="match status" value="1"/>
</dbReference>
<dbReference type="InterPro" id="IPR047187">
    <property type="entry name" value="SF1_C_Upf1"/>
</dbReference>
<dbReference type="SUPFAM" id="SSF56235">
    <property type="entry name" value="N-terminal nucleophile aminohydrolases (Ntn hydrolases)"/>
    <property type="match status" value="1"/>
</dbReference>
<dbReference type="FunFam" id="3.40.50.300:FF:001468">
    <property type="entry name" value="Probable RNA helicase SDE3"/>
    <property type="match status" value="1"/>
</dbReference>
<evidence type="ECO:0000256" key="1">
    <source>
        <dbReference type="ARBA" id="ARBA00004123"/>
    </source>
</evidence>
<dbReference type="InterPro" id="IPR041679">
    <property type="entry name" value="DNA2/NAM7-like_C"/>
</dbReference>
<dbReference type="InterPro" id="IPR023333">
    <property type="entry name" value="Proteasome_suB-type"/>
</dbReference>
<dbReference type="InterPro" id="IPR014001">
    <property type="entry name" value="Helicase_ATP-bd"/>
</dbReference>
<evidence type="ECO:0000256" key="10">
    <source>
        <dbReference type="ARBA" id="ARBA00022840"/>
    </source>
</evidence>
<dbReference type="CDD" id="cd18808">
    <property type="entry name" value="SF1_C_Upf1"/>
    <property type="match status" value="1"/>
</dbReference>
<dbReference type="Pfam" id="PF00227">
    <property type="entry name" value="Proteasome"/>
    <property type="match status" value="1"/>
</dbReference>
<evidence type="ECO:0000256" key="13">
    <source>
        <dbReference type="ARBA" id="ARBA00023242"/>
    </source>
</evidence>
<evidence type="ECO:0000256" key="16">
    <source>
        <dbReference type="ARBA" id="ARBA00048432"/>
    </source>
</evidence>
<feature type="domain" description="Helicase ATP-binding" evidence="19">
    <location>
        <begin position="586"/>
        <end position="789"/>
    </location>
</feature>
<comment type="subunit">
    <text evidence="4">Component of the 20S core complex of the 26S proteasome. The 26S proteasome is composed of a core protease (CP), known as the 20S proteasome, capped at one or both ends by the 19S regulatory particle (RP/PA700). The 20S proteasome core is composed of 28 subunits that are arranged in four stacked rings, resulting in a barrel-shaped structure. The two end rings are each formed by seven alpha subunits, and the two central rings are each formed by seven beta subunits. The catalytic chamber with the active sites is on the inside of the barrel.</text>
</comment>
<dbReference type="InterPro" id="IPR026122">
    <property type="entry name" value="MOV-10/SDE3_DEXXQ/H-box"/>
</dbReference>
<dbReference type="EMBL" id="JACGWN010000003">
    <property type="protein sequence ID" value="KAL0457179.1"/>
    <property type="molecule type" value="Genomic_DNA"/>
</dbReference>
<evidence type="ECO:0000256" key="12">
    <source>
        <dbReference type="ARBA" id="ARBA00023158"/>
    </source>
</evidence>
<dbReference type="InterPro" id="IPR001353">
    <property type="entry name" value="Proteasome_sua/b"/>
</dbReference>